<name>A0AAU9IYN3_9CILI</name>
<evidence type="ECO:0000313" key="2">
    <source>
        <dbReference type="Proteomes" id="UP001162131"/>
    </source>
</evidence>
<gene>
    <name evidence="1" type="ORF">BSTOLATCC_MIC20631</name>
</gene>
<organism evidence="1 2">
    <name type="scientific">Blepharisma stoltei</name>
    <dbReference type="NCBI Taxonomy" id="1481888"/>
    <lineage>
        <taxon>Eukaryota</taxon>
        <taxon>Sar</taxon>
        <taxon>Alveolata</taxon>
        <taxon>Ciliophora</taxon>
        <taxon>Postciliodesmatophora</taxon>
        <taxon>Heterotrichea</taxon>
        <taxon>Heterotrichida</taxon>
        <taxon>Blepharismidae</taxon>
        <taxon>Blepharisma</taxon>
    </lineage>
</organism>
<accession>A0AAU9IYN3</accession>
<sequence>MAPSGKLAHFYSLKTLGANFRTFFLWTTSSWKWDFPLALGETLNSYLFRSISCARDINATRNRLIERHDKCMPDSVFIKTEFNESSPLKVCLRLANWCYKISELY</sequence>
<dbReference type="AlphaFoldDB" id="A0AAU9IYN3"/>
<keyword evidence="2" id="KW-1185">Reference proteome</keyword>
<protein>
    <submittedName>
        <fullName evidence="1">Uncharacterized protein</fullName>
    </submittedName>
</protein>
<proteinExistence type="predicted"/>
<dbReference type="Proteomes" id="UP001162131">
    <property type="component" value="Unassembled WGS sequence"/>
</dbReference>
<evidence type="ECO:0000313" key="1">
    <source>
        <dbReference type="EMBL" id="CAG9318149.1"/>
    </source>
</evidence>
<dbReference type="EMBL" id="CAJZBQ010000020">
    <property type="protein sequence ID" value="CAG9318149.1"/>
    <property type="molecule type" value="Genomic_DNA"/>
</dbReference>
<reference evidence="1" key="1">
    <citation type="submission" date="2021-09" db="EMBL/GenBank/DDBJ databases">
        <authorList>
            <consortium name="AG Swart"/>
            <person name="Singh M."/>
            <person name="Singh A."/>
            <person name="Seah K."/>
            <person name="Emmerich C."/>
        </authorList>
    </citation>
    <scope>NUCLEOTIDE SEQUENCE</scope>
    <source>
        <strain evidence="1">ATCC30299</strain>
    </source>
</reference>
<comment type="caution">
    <text evidence="1">The sequence shown here is derived from an EMBL/GenBank/DDBJ whole genome shotgun (WGS) entry which is preliminary data.</text>
</comment>